<name>A0A9P8WHC2_9HYPO</name>
<evidence type="ECO:0000313" key="2">
    <source>
        <dbReference type="EMBL" id="KAH6898843.1"/>
    </source>
</evidence>
<protein>
    <submittedName>
        <fullName evidence="2">Uncharacterized protein</fullName>
    </submittedName>
</protein>
<reference evidence="2 3" key="1">
    <citation type="journal article" date="2021" name="Nat. Commun.">
        <title>Genetic determinants of endophytism in the Arabidopsis root mycobiome.</title>
        <authorList>
            <person name="Mesny F."/>
            <person name="Miyauchi S."/>
            <person name="Thiergart T."/>
            <person name="Pickel B."/>
            <person name="Atanasova L."/>
            <person name="Karlsson M."/>
            <person name="Huettel B."/>
            <person name="Barry K.W."/>
            <person name="Haridas S."/>
            <person name="Chen C."/>
            <person name="Bauer D."/>
            <person name="Andreopoulos W."/>
            <person name="Pangilinan J."/>
            <person name="LaButti K."/>
            <person name="Riley R."/>
            <person name="Lipzen A."/>
            <person name="Clum A."/>
            <person name="Drula E."/>
            <person name="Henrissat B."/>
            <person name="Kohler A."/>
            <person name="Grigoriev I.V."/>
            <person name="Martin F.M."/>
            <person name="Hacquard S."/>
        </authorList>
    </citation>
    <scope>NUCLEOTIDE SEQUENCE [LARGE SCALE GENOMIC DNA]</scope>
    <source>
        <strain evidence="2 3">MPI-CAGE-CH-0241</strain>
    </source>
</reference>
<dbReference type="OrthoDB" id="4924147at2759"/>
<dbReference type="AlphaFoldDB" id="A0A9P8WHC2"/>
<evidence type="ECO:0000313" key="3">
    <source>
        <dbReference type="Proteomes" id="UP000777438"/>
    </source>
</evidence>
<dbReference type="Proteomes" id="UP000777438">
    <property type="component" value="Unassembled WGS sequence"/>
</dbReference>
<sequence>MCIHIRTVFRCNHEVWGRRVKACRVAQDFKRGKVSQGCRNRKPHGLLSRRLQGKCEKCRDLDYTLDKIKVGIAECKAALREKRWVDEGEEEEAEVEEDEEMEFIEPKK</sequence>
<keyword evidence="3" id="KW-1185">Reference proteome</keyword>
<comment type="caution">
    <text evidence="2">The sequence shown here is derived from an EMBL/GenBank/DDBJ whole genome shotgun (WGS) entry which is preliminary data.</text>
</comment>
<dbReference type="EMBL" id="JAGPYM010000002">
    <property type="protein sequence ID" value="KAH6898843.1"/>
    <property type="molecule type" value="Genomic_DNA"/>
</dbReference>
<evidence type="ECO:0000256" key="1">
    <source>
        <dbReference type="SAM" id="MobiDB-lite"/>
    </source>
</evidence>
<gene>
    <name evidence="2" type="ORF">B0T10DRAFT_543761</name>
</gene>
<organism evidence="2 3">
    <name type="scientific">Thelonectria olida</name>
    <dbReference type="NCBI Taxonomy" id="1576542"/>
    <lineage>
        <taxon>Eukaryota</taxon>
        <taxon>Fungi</taxon>
        <taxon>Dikarya</taxon>
        <taxon>Ascomycota</taxon>
        <taxon>Pezizomycotina</taxon>
        <taxon>Sordariomycetes</taxon>
        <taxon>Hypocreomycetidae</taxon>
        <taxon>Hypocreales</taxon>
        <taxon>Nectriaceae</taxon>
        <taxon>Thelonectria</taxon>
    </lineage>
</organism>
<feature type="region of interest" description="Disordered" evidence="1">
    <location>
        <begin position="86"/>
        <end position="108"/>
    </location>
</feature>
<feature type="compositionally biased region" description="Acidic residues" evidence="1">
    <location>
        <begin position="87"/>
        <end position="108"/>
    </location>
</feature>
<proteinExistence type="predicted"/>
<accession>A0A9P8WHC2</accession>